<dbReference type="AlphaFoldDB" id="A0AAD3TH31"/>
<keyword evidence="2" id="KW-1185">Reference proteome</keyword>
<accession>A0AAD3TH31</accession>
<reference evidence="1" key="1">
    <citation type="submission" date="2023-05" db="EMBL/GenBank/DDBJ databases">
        <title>Nepenthes gracilis genome sequencing.</title>
        <authorList>
            <person name="Fukushima K."/>
        </authorList>
    </citation>
    <scope>NUCLEOTIDE SEQUENCE</scope>
    <source>
        <strain evidence="1">SING2019-196</strain>
    </source>
</reference>
<evidence type="ECO:0000313" key="1">
    <source>
        <dbReference type="EMBL" id="GMH29064.1"/>
    </source>
</evidence>
<gene>
    <name evidence="1" type="ORF">Nepgr_030907</name>
</gene>
<proteinExistence type="predicted"/>
<organism evidence="1 2">
    <name type="scientific">Nepenthes gracilis</name>
    <name type="common">Slender pitcher plant</name>
    <dbReference type="NCBI Taxonomy" id="150966"/>
    <lineage>
        <taxon>Eukaryota</taxon>
        <taxon>Viridiplantae</taxon>
        <taxon>Streptophyta</taxon>
        <taxon>Embryophyta</taxon>
        <taxon>Tracheophyta</taxon>
        <taxon>Spermatophyta</taxon>
        <taxon>Magnoliopsida</taxon>
        <taxon>eudicotyledons</taxon>
        <taxon>Gunneridae</taxon>
        <taxon>Pentapetalae</taxon>
        <taxon>Caryophyllales</taxon>
        <taxon>Nepenthaceae</taxon>
        <taxon>Nepenthes</taxon>
    </lineage>
</organism>
<sequence length="116" mass="12175">MAERATLGISDLSLEAEAVDKCEWGAGSFSGQFREGRRGIQDQLVFSDSVEAIAPGAYASTPPGEVQGVGALPFNSNSVGIFEDSKDSKSKKLSPLACEIATQIKILLCAVDKSAH</sequence>
<evidence type="ECO:0000313" key="2">
    <source>
        <dbReference type="Proteomes" id="UP001279734"/>
    </source>
</evidence>
<dbReference type="Proteomes" id="UP001279734">
    <property type="component" value="Unassembled WGS sequence"/>
</dbReference>
<protein>
    <submittedName>
        <fullName evidence="1">Uncharacterized protein</fullName>
    </submittedName>
</protein>
<dbReference type="EMBL" id="BSYO01000035">
    <property type="protein sequence ID" value="GMH29064.1"/>
    <property type="molecule type" value="Genomic_DNA"/>
</dbReference>
<comment type="caution">
    <text evidence="1">The sequence shown here is derived from an EMBL/GenBank/DDBJ whole genome shotgun (WGS) entry which is preliminary data.</text>
</comment>
<name>A0AAD3TH31_NEPGR</name>